<evidence type="ECO:0000313" key="2">
    <source>
        <dbReference type="Proteomes" id="UP000654075"/>
    </source>
</evidence>
<dbReference type="AlphaFoldDB" id="A0A813EN22"/>
<sequence length="189" mass="21299">DTPFWRTVKANTAMMNVSRTYGQDGNRPDSYAMEDMLRHLRSWIGNRKKWLEDKTDCPCGALAVIDLAVTQLDLEDGEEQAKLAYSLRLELAAERQWRVQSLEVEDGAGTSSWKDLSLVHEYVPRLLGLGGGHACHGTALRIFVYKLPSLAHMTKPVLKCSQKMAQCTASVHIHRWLESGKCITEDPEE</sequence>
<dbReference type="EMBL" id="CAJNNV010011485">
    <property type="protein sequence ID" value="CAE8599794.1"/>
    <property type="molecule type" value="Genomic_DNA"/>
</dbReference>
<keyword evidence="2" id="KW-1185">Reference proteome</keyword>
<accession>A0A813EN22</accession>
<protein>
    <submittedName>
        <fullName evidence="1">Uncharacterized protein</fullName>
    </submittedName>
</protein>
<dbReference type="Proteomes" id="UP000654075">
    <property type="component" value="Unassembled WGS sequence"/>
</dbReference>
<feature type="non-terminal residue" evidence="1">
    <location>
        <position position="1"/>
    </location>
</feature>
<comment type="caution">
    <text evidence="1">The sequence shown here is derived from an EMBL/GenBank/DDBJ whole genome shotgun (WGS) entry which is preliminary data.</text>
</comment>
<dbReference type="OrthoDB" id="441661at2759"/>
<reference evidence="1" key="1">
    <citation type="submission" date="2021-02" db="EMBL/GenBank/DDBJ databases">
        <authorList>
            <person name="Dougan E. K."/>
            <person name="Rhodes N."/>
            <person name="Thang M."/>
            <person name="Chan C."/>
        </authorList>
    </citation>
    <scope>NUCLEOTIDE SEQUENCE</scope>
</reference>
<organism evidence="1 2">
    <name type="scientific">Polarella glacialis</name>
    <name type="common">Dinoflagellate</name>
    <dbReference type="NCBI Taxonomy" id="89957"/>
    <lineage>
        <taxon>Eukaryota</taxon>
        <taxon>Sar</taxon>
        <taxon>Alveolata</taxon>
        <taxon>Dinophyceae</taxon>
        <taxon>Suessiales</taxon>
        <taxon>Suessiaceae</taxon>
        <taxon>Polarella</taxon>
    </lineage>
</organism>
<gene>
    <name evidence="1" type="ORF">PGLA1383_LOCUS18137</name>
</gene>
<proteinExistence type="predicted"/>
<name>A0A813EN22_POLGL</name>
<feature type="non-terminal residue" evidence="1">
    <location>
        <position position="189"/>
    </location>
</feature>
<evidence type="ECO:0000313" key="1">
    <source>
        <dbReference type="EMBL" id="CAE8599794.1"/>
    </source>
</evidence>